<feature type="chain" id="PRO_5036224780" evidence="2">
    <location>
        <begin position="19"/>
        <end position="132"/>
    </location>
</feature>
<protein>
    <submittedName>
        <fullName evidence="3">Uncharacterized protein</fullName>
    </submittedName>
</protein>
<organism evidence="3 5">
    <name type="scientific">Rotaria sordida</name>
    <dbReference type="NCBI Taxonomy" id="392033"/>
    <lineage>
        <taxon>Eukaryota</taxon>
        <taxon>Metazoa</taxon>
        <taxon>Spiralia</taxon>
        <taxon>Gnathifera</taxon>
        <taxon>Rotifera</taxon>
        <taxon>Eurotatoria</taxon>
        <taxon>Bdelloidea</taxon>
        <taxon>Philodinida</taxon>
        <taxon>Philodinidae</taxon>
        <taxon>Rotaria</taxon>
    </lineage>
</organism>
<sequence>MCMLISVVKLQKWTGTFAWNDQCKSSYCCCYADKLTVAASGSNLIFTSGTKGCSSSTSSSTFSNPNSYSFSTTGARGAQITYTLSSDSNTITAKNNGYSFCESSARRTSAGTHVYPSIISFIILFAAIQIVL</sequence>
<evidence type="ECO:0000256" key="2">
    <source>
        <dbReference type="SAM" id="SignalP"/>
    </source>
</evidence>
<gene>
    <name evidence="4" type="ORF">JBS370_LOCUS1237</name>
    <name evidence="3" type="ORF">ZHD862_LOCUS13790</name>
</gene>
<feature type="transmembrane region" description="Helical" evidence="1">
    <location>
        <begin position="114"/>
        <end position="131"/>
    </location>
</feature>
<dbReference type="Proteomes" id="UP000663864">
    <property type="component" value="Unassembled WGS sequence"/>
</dbReference>
<evidence type="ECO:0000313" key="3">
    <source>
        <dbReference type="EMBL" id="CAF1026025.1"/>
    </source>
</evidence>
<reference evidence="3" key="1">
    <citation type="submission" date="2021-02" db="EMBL/GenBank/DDBJ databases">
        <authorList>
            <person name="Nowell W R."/>
        </authorList>
    </citation>
    <scope>NUCLEOTIDE SEQUENCE</scope>
</reference>
<comment type="caution">
    <text evidence="3">The sequence shown here is derived from an EMBL/GenBank/DDBJ whole genome shotgun (WGS) entry which is preliminary data.</text>
</comment>
<keyword evidence="1" id="KW-0812">Transmembrane</keyword>
<keyword evidence="1" id="KW-1133">Transmembrane helix</keyword>
<accession>A0A814INL8</accession>
<keyword evidence="2" id="KW-0732">Signal</keyword>
<dbReference type="AlphaFoldDB" id="A0A814INL8"/>
<dbReference type="EMBL" id="CAJNOT010000577">
    <property type="protein sequence ID" value="CAF1026025.1"/>
    <property type="molecule type" value="Genomic_DNA"/>
</dbReference>
<evidence type="ECO:0000256" key="1">
    <source>
        <dbReference type="SAM" id="Phobius"/>
    </source>
</evidence>
<dbReference type="Proteomes" id="UP000663836">
    <property type="component" value="Unassembled WGS sequence"/>
</dbReference>
<evidence type="ECO:0000313" key="4">
    <source>
        <dbReference type="EMBL" id="CAF3548765.1"/>
    </source>
</evidence>
<keyword evidence="1" id="KW-0472">Membrane</keyword>
<feature type="signal peptide" evidence="2">
    <location>
        <begin position="1"/>
        <end position="18"/>
    </location>
</feature>
<evidence type="ECO:0000313" key="5">
    <source>
        <dbReference type="Proteomes" id="UP000663864"/>
    </source>
</evidence>
<proteinExistence type="predicted"/>
<dbReference type="EMBL" id="CAJOBD010000040">
    <property type="protein sequence ID" value="CAF3548765.1"/>
    <property type="molecule type" value="Genomic_DNA"/>
</dbReference>
<name>A0A814INL8_9BILA</name>